<comment type="catalytic activity">
    <reaction evidence="1">
        <text>ATP + protein L-histidine = ADP + protein N-phospho-L-histidine.</text>
        <dbReference type="EC" id="2.7.13.3"/>
    </reaction>
</comment>
<dbReference type="PROSITE" id="PS50109">
    <property type="entry name" value="HIS_KIN"/>
    <property type="match status" value="1"/>
</dbReference>
<dbReference type="GO" id="GO:0000155">
    <property type="term" value="F:phosphorelay sensor kinase activity"/>
    <property type="evidence" value="ECO:0007669"/>
    <property type="project" value="InterPro"/>
</dbReference>
<dbReference type="OrthoDB" id="9803176at2"/>
<feature type="domain" description="CheW-like" evidence="12">
    <location>
        <begin position="265"/>
        <end position="407"/>
    </location>
</feature>
<evidence type="ECO:0000256" key="3">
    <source>
        <dbReference type="ARBA" id="ARBA00021495"/>
    </source>
</evidence>
<evidence type="ECO:0000259" key="11">
    <source>
        <dbReference type="PROSITE" id="PS50109"/>
    </source>
</evidence>
<dbReference type="PANTHER" id="PTHR43395:SF10">
    <property type="entry name" value="CHEMOTAXIS PROTEIN CHEA"/>
    <property type="match status" value="1"/>
</dbReference>
<keyword evidence="9" id="KW-0902">Two-component regulatory system</keyword>
<dbReference type="InterPro" id="IPR036061">
    <property type="entry name" value="CheW-like_dom_sf"/>
</dbReference>
<dbReference type="Gene3D" id="2.30.30.40">
    <property type="entry name" value="SH3 Domains"/>
    <property type="match status" value="1"/>
</dbReference>
<dbReference type="Pfam" id="PF01584">
    <property type="entry name" value="CheW"/>
    <property type="match status" value="1"/>
</dbReference>
<dbReference type="Gene3D" id="1.10.287.560">
    <property type="entry name" value="Histidine kinase CheA-like, homodimeric domain"/>
    <property type="match status" value="1"/>
</dbReference>
<dbReference type="SMART" id="SM00260">
    <property type="entry name" value="CheW"/>
    <property type="match status" value="1"/>
</dbReference>
<evidence type="ECO:0000256" key="2">
    <source>
        <dbReference type="ARBA" id="ARBA00012438"/>
    </source>
</evidence>
<comment type="function">
    <text evidence="10">Involved in the transmission of sensory signals from the chemoreceptors to the flagellar motors. CheA is autophosphorylated; it can transfer its phosphate group to either CheB or CheY.</text>
</comment>
<evidence type="ECO:0000256" key="10">
    <source>
        <dbReference type="ARBA" id="ARBA00035100"/>
    </source>
</evidence>
<keyword evidence="5" id="KW-0597">Phosphoprotein</keyword>
<dbReference type="Gene3D" id="3.30.565.10">
    <property type="entry name" value="Histidine kinase-like ATPase, C-terminal domain"/>
    <property type="match status" value="1"/>
</dbReference>
<dbReference type="GO" id="GO:0006935">
    <property type="term" value="P:chemotaxis"/>
    <property type="evidence" value="ECO:0007669"/>
    <property type="project" value="UniProtKB-KW"/>
</dbReference>
<comment type="caution">
    <text evidence="13">The sequence shown here is derived from an EMBL/GenBank/DDBJ whole genome shotgun (WGS) entry which is preliminary data.</text>
</comment>
<keyword evidence="8" id="KW-0547">Nucleotide-binding</keyword>
<dbReference type="Pfam" id="PF02518">
    <property type="entry name" value="HATPase_c"/>
    <property type="match status" value="1"/>
</dbReference>
<accession>A0A2T0WIC8</accession>
<dbReference type="SMART" id="SM00387">
    <property type="entry name" value="HATPase_c"/>
    <property type="match status" value="1"/>
</dbReference>
<evidence type="ECO:0000256" key="4">
    <source>
        <dbReference type="ARBA" id="ARBA00022500"/>
    </source>
</evidence>
<organism evidence="13 14">
    <name type="scientific">Donghicola tyrosinivorans</name>
    <dbReference type="NCBI Taxonomy" id="1652492"/>
    <lineage>
        <taxon>Bacteria</taxon>
        <taxon>Pseudomonadati</taxon>
        <taxon>Pseudomonadota</taxon>
        <taxon>Alphaproteobacteria</taxon>
        <taxon>Rhodobacterales</taxon>
        <taxon>Roseobacteraceae</taxon>
        <taxon>Donghicola</taxon>
    </lineage>
</organism>
<dbReference type="GO" id="GO:0005737">
    <property type="term" value="C:cytoplasm"/>
    <property type="evidence" value="ECO:0007669"/>
    <property type="project" value="InterPro"/>
</dbReference>
<reference evidence="13 14" key="1">
    <citation type="submission" date="2018-03" db="EMBL/GenBank/DDBJ databases">
        <title>Genomic Encyclopedia of Archaeal and Bacterial Type Strains, Phase II (KMG-II): from individual species to whole genera.</title>
        <authorList>
            <person name="Goeker M."/>
        </authorList>
    </citation>
    <scope>NUCLEOTIDE SEQUENCE [LARGE SCALE GENOMIC DNA]</scope>
    <source>
        <strain evidence="13 14">DSM 100212</strain>
    </source>
</reference>
<dbReference type="InterPro" id="IPR051315">
    <property type="entry name" value="Bact_Chemotaxis_CheA"/>
</dbReference>
<dbReference type="EC" id="2.7.13.3" evidence="2"/>
<dbReference type="InterPro" id="IPR036890">
    <property type="entry name" value="HATPase_C_sf"/>
</dbReference>
<gene>
    <name evidence="13" type="ORF">CLV74_11299</name>
</gene>
<dbReference type="SMART" id="SM01231">
    <property type="entry name" value="H-kinase_dim"/>
    <property type="match status" value="1"/>
</dbReference>
<sequence>MSANPEATTEKSSGGALLRVSSDKIGRLMDLVGELSLSVSETVNSPDLEGLDLVGFDAAAHRLSMIVREVQDAATELRLVPVGEVFRRLKRMVRELERETKKNIDLIIEGDDTAIDKLVADKLYDPLLHVVRNSADHGLETPEERAQTSKKKAGTIKLTAAQVGSEVRIQVIDDGRGLNREKILKIARKRGFFGETEEPEPERLWKCIFEPGFSTAEKVSTLSGRGVGMDVLNTTMSELRGRIAVDSEEGSGTTVSLHIPVSLAFLDSILLRLGKHLFTVPVEDISEIVKPGPSDIVGVSARRGKEKGSDMLRLRGAHIPILRLEKFYNSKVTDMTPLSEMVCIVFNTSRGTIAVPVDEVMDRQQVVMKPLVGSLAKVRASWGCALLPSGEVAIVLDCERLASGDEK</sequence>
<dbReference type="SUPFAM" id="SSF50341">
    <property type="entry name" value="CheW-like"/>
    <property type="match status" value="1"/>
</dbReference>
<dbReference type="InterPro" id="IPR002545">
    <property type="entry name" value="CheW-lke_dom"/>
</dbReference>
<keyword evidence="7 13" id="KW-0418">Kinase</keyword>
<proteinExistence type="predicted"/>
<evidence type="ECO:0000256" key="6">
    <source>
        <dbReference type="ARBA" id="ARBA00022679"/>
    </source>
</evidence>
<protein>
    <recommendedName>
        <fullName evidence="3">Chemotaxis protein CheA</fullName>
        <ecNumber evidence="2">2.7.13.3</ecNumber>
    </recommendedName>
</protein>
<evidence type="ECO:0000256" key="1">
    <source>
        <dbReference type="ARBA" id="ARBA00000085"/>
    </source>
</evidence>
<feature type="domain" description="Histidine kinase" evidence="11">
    <location>
        <begin position="60"/>
        <end position="263"/>
    </location>
</feature>
<dbReference type="SUPFAM" id="SSF55874">
    <property type="entry name" value="ATPase domain of HSP90 chaperone/DNA topoisomerase II/histidine kinase"/>
    <property type="match status" value="1"/>
</dbReference>
<dbReference type="PRINTS" id="PR00344">
    <property type="entry name" value="BCTRLSENSOR"/>
</dbReference>
<dbReference type="FunFam" id="3.30.565.10:FF:000016">
    <property type="entry name" value="Chemotaxis protein CheA, putative"/>
    <property type="match status" value="1"/>
</dbReference>
<dbReference type="RefSeq" id="WP_106266721.1">
    <property type="nucleotide sequence ID" value="NZ_PVTQ01000012.1"/>
</dbReference>
<dbReference type="EMBL" id="PVTQ01000012">
    <property type="protein sequence ID" value="PRY86460.1"/>
    <property type="molecule type" value="Genomic_DNA"/>
</dbReference>
<keyword evidence="6" id="KW-0808">Transferase</keyword>
<dbReference type="PROSITE" id="PS50851">
    <property type="entry name" value="CHEW"/>
    <property type="match status" value="1"/>
</dbReference>
<dbReference type="InterPro" id="IPR004358">
    <property type="entry name" value="Sig_transdc_His_kin-like_C"/>
</dbReference>
<dbReference type="InterPro" id="IPR003594">
    <property type="entry name" value="HATPase_dom"/>
</dbReference>
<dbReference type="InterPro" id="IPR004105">
    <property type="entry name" value="CheA-like_dim"/>
</dbReference>
<evidence type="ECO:0000256" key="8">
    <source>
        <dbReference type="ARBA" id="ARBA00022840"/>
    </source>
</evidence>
<keyword evidence="8" id="KW-0067">ATP-binding</keyword>
<dbReference type="Proteomes" id="UP000238392">
    <property type="component" value="Unassembled WGS sequence"/>
</dbReference>
<keyword evidence="14" id="KW-1185">Reference proteome</keyword>
<dbReference type="PANTHER" id="PTHR43395">
    <property type="entry name" value="SENSOR HISTIDINE KINASE CHEA"/>
    <property type="match status" value="1"/>
</dbReference>
<keyword evidence="4" id="KW-0145">Chemotaxis</keyword>
<evidence type="ECO:0000256" key="7">
    <source>
        <dbReference type="ARBA" id="ARBA00022777"/>
    </source>
</evidence>
<evidence type="ECO:0000256" key="9">
    <source>
        <dbReference type="ARBA" id="ARBA00023012"/>
    </source>
</evidence>
<dbReference type="AlphaFoldDB" id="A0A2T0WIC8"/>
<evidence type="ECO:0000259" key="12">
    <source>
        <dbReference type="PROSITE" id="PS50851"/>
    </source>
</evidence>
<dbReference type="InterPro" id="IPR037006">
    <property type="entry name" value="CheA-like_homodim_sf"/>
</dbReference>
<evidence type="ECO:0000313" key="14">
    <source>
        <dbReference type="Proteomes" id="UP000238392"/>
    </source>
</evidence>
<evidence type="ECO:0000256" key="5">
    <source>
        <dbReference type="ARBA" id="ARBA00022553"/>
    </source>
</evidence>
<dbReference type="InterPro" id="IPR005467">
    <property type="entry name" value="His_kinase_dom"/>
</dbReference>
<evidence type="ECO:0000313" key="13">
    <source>
        <dbReference type="EMBL" id="PRY86460.1"/>
    </source>
</evidence>
<name>A0A2T0WIC8_9RHOB</name>
<dbReference type="GO" id="GO:0005524">
    <property type="term" value="F:ATP binding"/>
    <property type="evidence" value="ECO:0007669"/>
    <property type="project" value="UniProtKB-KW"/>
</dbReference>